<reference evidence="1" key="2">
    <citation type="submission" date="2020-06" db="EMBL/GenBank/DDBJ databases">
        <title>Helianthus annuus Genome sequencing and assembly Release 2.</title>
        <authorList>
            <person name="Gouzy J."/>
            <person name="Langlade N."/>
            <person name="Munos S."/>
        </authorList>
    </citation>
    <scope>NUCLEOTIDE SEQUENCE</scope>
    <source>
        <tissue evidence="1">Leaves</tissue>
    </source>
</reference>
<dbReference type="Proteomes" id="UP000215914">
    <property type="component" value="Unassembled WGS sequence"/>
</dbReference>
<dbReference type="EMBL" id="MNCJ02000320">
    <property type="protein sequence ID" value="KAF5805682.1"/>
    <property type="molecule type" value="Genomic_DNA"/>
</dbReference>
<protein>
    <submittedName>
        <fullName evidence="1">Uncharacterized protein</fullName>
    </submittedName>
</protein>
<keyword evidence="2" id="KW-1185">Reference proteome</keyword>
<reference evidence="1" key="1">
    <citation type="journal article" date="2017" name="Nature">
        <title>The sunflower genome provides insights into oil metabolism, flowering and Asterid evolution.</title>
        <authorList>
            <person name="Badouin H."/>
            <person name="Gouzy J."/>
            <person name="Grassa C.J."/>
            <person name="Murat F."/>
            <person name="Staton S.E."/>
            <person name="Cottret L."/>
            <person name="Lelandais-Briere C."/>
            <person name="Owens G.L."/>
            <person name="Carrere S."/>
            <person name="Mayjonade B."/>
            <person name="Legrand L."/>
            <person name="Gill N."/>
            <person name="Kane N.C."/>
            <person name="Bowers J.E."/>
            <person name="Hubner S."/>
            <person name="Bellec A."/>
            <person name="Berard A."/>
            <person name="Berges H."/>
            <person name="Blanchet N."/>
            <person name="Boniface M.C."/>
            <person name="Brunel D."/>
            <person name="Catrice O."/>
            <person name="Chaidir N."/>
            <person name="Claudel C."/>
            <person name="Donnadieu C."/>
            <person name="Faraut T."/>
            <person name="Fievet G."/>
            <person name="Helmstetter N."/>
            <person name="King M."/>
            <person name="Knapp S.J."/>
            <person name="Lai Z."/>
            <person name="Le Paslier M.C."/>
            <person name="Lippi Y."/>
            <person name="Lorenzon L."/>
            <person name="Mandel J.R."/>
            <person name="Marage G."/>
            <person name="Marchand G."/>
            <person name="Marquand E."/>
            <person name="Bret-Mestries E."/>
            <person name="Morien E."/>
            <person name="Nambeesan S."/>
            <person name="Nguyen T."/>
            <person name="Pegot-Espagnet P."/>
            <person name="Pouilly N."/>
            <person name="Raftis F."/>
            <person name="Sallet E."/>
            <person name="Schiex T."/>
            <person name="Thomas J."/>
            <person name="Vandecasteele C."/>
            <person name="Vares D."/>
            <person name="Vear F."/>
            <person name="Vautrin S."/>
            <person name="Crespi M."/>
            <person name="Mangin B."/>
            <person name="Burke J.M."/>
            <person name="Salse J."/>
            <person name="Munos S."/>
            <person name="Vincourt P."/>
            <person name="Rieseberg L.H."/>
            <person name="Langlade N.B."/>
        </authorList>
    </citation>
    <scope>NUCLEOTIDE SEQUENCE</scope>
    <source>
        <tissue evidence="1">Leaves</tissue>
    </source>
</reference>
<dbReference type="Gramene" id="mRNA:HanXRQr2_Chr05g0212341">
    <property type="protein sequence ID" value="mRNA:HanXRQr2_Chr05g0212341"/>
    <property type="gene ID" value="HanXRQr2_Chr05g0212341"/>
</dbReference>
<dbReference type="AlphaFoldDB" id="A0A9K3IZ75"/>
<gene>
    <name evidence="1" type="ORF">HanXRQr2_Chr05g0212341</name>
</gene>
<sequence length="95" mass="10670">MKKMKWRGLEIGSRRLIWTCWFEGIKQGYHASKTSDVLVTDVLGFDEDAKVALDAAIESFNKLSISCLSKVPALVNKPLSKIKELSQQPIVGEYL</sequence>
<name>A0A9K3IZ75_HELAN</name>
<organism evidence="1 2">
    <name type="scientific">Helianthus annuus</name>
    <name type="common">Common sunflower</name>
    <dbReference type="NCBI Taxonomy" id="4232"/>
    <lineage>
        <taxon>Eukaryota</taxon>
        <taxon>Viridiplantae</taxon>
        <taxon>Streptophyta</taxon>
        <taxon>Embryophyta</taxon>
        <taxon>Tracheophyta</taxon>
        <taxon>Spermatophyta</taxon>
        <taxon>Magnoliopsida</taxon>
        <taxon>eudicotyledons</taxon>
        <taxon>Gunneridae</taxon>
        <taxon>Pentapetalae</taxon>
        <taxon>asterids</taxon>
        <taxon>campanulids</taxon>
        <taxon>Asterales</taxon>
        <taxon>Asteraceae</taxon>
        <taxon>Asteroideae</taxon>
        <taxon>Heliantheae alliance</taxon>
        <taxon>Heliantheae</taxon>
        <taxon>Helianthus</taxon>
    </lineage>
</organism>
<evidence type="ECO:0000313" key="1">
    <source>
        <dbReference type="EMBL" id="KAF5805682.1"/>
    </source>
</evidence>
<comment type="caution">
    <text evidence="1">The sequence shown here is derived from an EMBL/GenBank/DDBJ whole genome shotgun (WGS) entry which is preliminary data.</text>
</comment>
<evidence type="ECO:0000313" key="2">
    <source>
        <dbReference type="Proteomes" id="UP000215914"/>
    </source>
</evidence>
<proteinExistence type="predicted"/>
<accession>A0A9K3IZ75</accession>